<feature type="transmembrane region" description="Helical" evidence="1">
    <location>
        <begin position="208"/>
        <end position="234"/>
    </location>
</feature>
<feature type="transmembrane region" description="Helical" evidence="1">
    <location>
        <begin position="99"/>
        <end position="117"/>
    </location>
</feature>
<keyword evidence="1" id="KW-0812">Transmembrane</keyword>
<feature type="transmembrane region" description="Helical" evidence="1">
    <location>
        <begin position="336"/>
        <end position="356"/>
    </location>
</feature>
<keyword evidence="1" id="KW-0472">Membrane</keyword>
<comment type="caution">
    <text evidence="2">The sequence shown here is derived from an EMBL/GenBank/DDBJ whole genome shotgun (WGS) entry which is preliminary data.</text>
</comment>
<dbReference type="Proteomes" id="UP000570514">
    <property type="component" value="Unassembled WGS sequence"/>
</dbReference>
<feature type="transmembrane region" description="Helical" evidence="1">
    <location>
        <begin position="74"/>
        <end position="93"/>
    </location>
</feature>
<keyword evidence="1" id="KW-1133">Transmembrane helix</keyword>
<name>A0A846N4J1_9PROT</name>
<proteinExistence type="predicted"/>
<feature type="transmembrane region" description="Helical" evidence="1">
    <location>
        <begin position="293"/>
        <end position="315"/>
    </location>
</feature>
<dbReference type="AlphaFoldDB" id="A0A846N4J1"/>
<dbReference type="RefSeq" id="WP_167084410.1">
    <property type="nucleotide sequence ID" value="NZ_BAAADC010000001.1"/>
</dbReference>
<organism evidence="2 3">
    <name type="scientific">Rhizomicrobium palustre</name>
    <dbReference type="NCBI Taxonomy" id="189966"/>
    <lineage>
        <taxon>Bacteria</taxon>
        <taxon>Pseudomonadati</taxon>
        <taxon>Pseudomonadota</taxon>
        <taxon>Alphaproteobacteria</taxon>
        <taxon>Micropepsales</taxon>
        <taxon>Micropepsaceae</taxon>
        <taxon>Rhizomicrobium</taxon>
    </lineage>
</organism>
<sequence length="403" mass="42210">MMELETGLPGRAQQFCRRHHMPAVTAVLSVAGIATGIATGLALSQALVFQNALYLALGACLAILPCYALTRRWLIAAMTALAPLPGLIWAAPVSSGSDFGLLPFLAYGLGFAAALFYSDDRLTLLLQAGPEGRPLRAGWMSAALATVSGTLLLSGKPDMAIQIAADSILVMLSVTLLLPMALSFLHFDEDFIAEANRAREERGRVFEGLAFAATPRWGLSLSGICLVLMTLSWYGAHISGSSVMALGAAAVLIALGWWTGGGWREGLALGLAFVAAALLALWILAIAPRAAEGGAVALQAAILTSFLALCGLAKVRIFRQRGELPAGARGRMLEETGPVFAAVCGVLLMLTLPVLLIPGAVAFYFVIAAAGLSGGLLAPAVVTALEALFPRKRRLEELYVRKS</sequence>
<feature type="transmembrane region" description="Helical" evidence="1">
    <location>
        <begin position="137"/>
        <end position="155"/>
    </location>
</feature>
<dbReference type="EMBL" id="JAASRM010000001">
    <property type="protein sequence ID" value="NIK90121.1"/>
    <property type="molecule type" value="Genomic_DNA"/>
</dbReference>
<evidence type="ECO:0000313" key="3">
    <source>
        <dbReference type="Proteomes" id="UP000570514"/>
    </source>
</evidence>
<feature type="transmembrane region" description="Helical" evidence="1">
    <location>
        <begin position="362"/>
        <end position="385"/>
    </location>
</feature>
<feature type="transmembrane region" description="Helical" evidence="1">
    <location>
        <begin position="167"/>
        <end position="187"/>
    </location>
</feature>
<reference evidence="2 3" key="1">
    <citation type="submission" date="2020-03" db="EMBL/GenBank/DDBJ databases">
        <title>Genomic Encyclopedia of Type Strains, Phase IV (KMG-IV): sequencing the most valuable type-strain genomes for metagenomic binning, comparative biology and taxonomic classification.</title>
        <authorList>
            <person name="Goeker M."/>
        </authorList>
    </citation>
    <scope>NUCLEOTIDE SEQUENCE [LARGE SCALE GENOMIC DNA]</scope>
    <source>
        <strain evidence="2 3">DSM 19867</strain>
    </source>
</reference>
<accession>A0A846N4J1</accession>
<keyword evidence="3" id="KW-1185">Reference proteome</keyword>
<feature type="transmembrane region" description="Helical" evidence="1">
    <location>
        <begin position="240"/>
        <end position="260"/>
    </location>
</feature>
<feature type="transmembrane region" description="Helical" evidence="1">
    <location>
        <begin position="48"/>
        <end position="67"/>
    </location>
</feature>
<protein>
    <submittedName>
        <fullName evidence="2">Uncharacterized protein</fullName>
    </submittedName>
</protein>
<evidence type="ECO:0000256" key="1">
    <source>
        <dbReference type="SAM" id="Phobius"/>
    </source>
</evidence>
<feature type="transmembrane region" description="Helical" evidence="1">
    <location>
        <begin position="267"/>
        <end position="287"/>
    </location>
</feature>
<feature type="transmembrane region" description="Helical" evidence="1">
    <location>
        <begin position="21"/>
        <end position="42"/>
    </location>
</feature>
<evidence type="ECO:0000313" key="2">
    <source>
        <dbReference type="EMBL" id="NIK90121.1"/>
    </source>
</evidence>
<gene>
    <name evidence="2" type="ORF">FHS83_003439</name>
</gene>